<name>A0A3M7G258_HORWE</name>
<comment type="caution">
    <text evidence="9">The sequence shown here is derived from an EMBL/GenBank/DDBJ whole genome shotgun (WGS) entry which is preliminary data.</text>
</comment>
<protein>
    <recommendedName>
        <fullName evidence="6">Monothiol glutaredoxin-5, mitochondrial</fullName>
    </recommendedName>
</protein>
<dbReference type="GO" id="GO:0044571">
    <property type="term" value="P:[2Fe-2S] cluster assembly"/>
    <property type="evidence" value="ECO:0007669"/>
    <property type="project" value="UniProtKB-ARBA"/>
</dbReference>
<dbReference type="InterPro" id="IPR033658">
    <property type="entry name" value="GRX_PICOT-like"/>
</dbReference>
<accession>A0A3M7G258</accession>
<dbReference type="InterPro" id="IPR004480">
    <property type="entry name" value="Monothiol_GRX-rel"/>
</dbReference>
<proteinExistence type="predicted"/>
<dbReference type="NCBIfam" id="TIGR00365">
    <property type="entry name" value="Grx4 family monothiol glutaredoxin"/>
    <property type="match status" value="1"/>
</dbReference>
<evidence type="ECO:0000256" key="3">
    <source>
        <dbReference type="ARBA" id="ARBA00023004"/>
    </source>
</evidence>
<dbReference type="Pfam" id="PF00462">
    <property type="entry name" value="Glutaredoxin"/>
    <property type="match status" value="1"/>
</dbReference>
<evidence type="ECO:0000313" key="9">
    <source>
        <dbReference type="EMBL" id="RMY95215.1"/>
    </source>
</evidence>
<dbReference type="GO" id="GO:0005759">
    <property type="term" value="C:mitochondrial matrix"/>
    <property type="evidence" value="ECO:0007669"/>
    <property type="project" value="TreeGrafter"/>
</dbReference>
<evidence type="ECO:0000256" key="6">
    <source>
        <dbReference type="ARBA" id="ARBA00067618"/>
    </source>
</evidence>
<dbReference type="VEuPathDB" id="FungiDB:BTJ68_04666"/>
<keyword evidence="5" id="KW-0676">Redox-active center</keyword>
<dbReference type="InterPro" id="IPR002109">
    <property type="entry name" value="Glutaredoxin"/>
</dbReference>
<organism evidence="9 10">
    <name type="scientific">Hortaea werneckii</name>
    <name type="common">Black yeast</name>
    <name type="synonym">Cladosporium werneckii</name>
    <dbReference type="NCBI Taxonomy" id="91943"/>
    <lineage>
        <taxon>Eukaryota</taxon>
        <taxon>Fungi</taxon>
        <taxon>Dikarya</taxon>
        <taxon>Ascomycota</taxon>
        <taxon>Pezizomycotina</taxon>
        <taxon>Dothideomycetes</taxon>
        <taxon>Dothideomycetidae</taxon>
        <taxon>Mycosphaerellales</taxon>
        <taxon>Teratosphaeriaceae</taxon>
        <taxon>Hortaea</taxon>
    </lineage>
</organism>
<dbReference type="CDD" id="cd03028">
    <property type="entry name" value="GRX_PICOT_like"/>
    <property type="match status" value="1"/>
</dbReference>
<keyword evidence="2" id="KW-0479">Metal-binding</keyword>
<evidence type="ECO:0000259" key="8">
    <source>
        <dbReference type="Pfam" id="PF00462"/>
    </source>
</evidence>
<feature type="domain" description="Glutaredoxin" evidence="8">
    <location>
        <begin position="106"/>
        <end position="173"/>
    </location>
</feature>
<keyword evidence="7" id="KW-0175">Coiled coil</keyword>
<evidence type="ECO:0000256" key="7">
    <source>
        <dbReference type="SAM" id="Coils"/>
    </source>
</evidence>
<keyword evidence="1" id="KW-0001">2Fe-2S</keyword>
<gene>
    <name evidence="9" type="ORF">D0862_08802</name>
</gene>
<dbReference type="PROSITE" id="PS51354">
    <property type="entry name" value="GLUTAREDOXIN_2"/>
    <property type="match status" value="1"/>
</dbReference>
<dbReference type="AlphaFoldDB" id="A0A3M7G258"/>
<reference evidence="9 10" key="1">
    <citation type="journal article" date="2018" name="BMC Genomics">
        <title>Genomic evidence for intraspecific hybridization in a clonal and extremely halotolerant yeast.</title>
        <authorList>
            <person name="Gostincar C."/>
            <person name="Stajich J.E."/>
            <person name="Zupancic J."/>
            <person name="Zalar P."/>
            <person name="Gunde-Cimerman N."/>
        </authorList>
    </citation>
    <scope>NUCLEOTIDE SEQUENCE [LARGE SCALE GENOMIC DNA]</scope>
    <source>
        <strain evidence="9 10">EXF-171</strain>
    </source>
</reference>
<dbReference type="EMBL" id="QWIQ01000307">
    <property type="protein sequence ID" value="RMY95215.1"/>
    <property type="molecule type" value="Genomic_DNA"/>
</dbReference>
<dbReference type="GO" id="GO:0046872">
    <property type="term" value="F:metal ion binding"/>
    <property type="evidence" value="ECO:0007669"/>
    <property type="project" value="UniProtKB-KW"/>
</dbReference>
<dbReference type="Gene3D" id="3.40.30.10">
    <property type="entry name" value="Glutaredoxin"/>
    <property type="match status" value="1"/>
</dbReference>
<sequence length="565" mass="63240">MVVLYAGNRVKYAPPDWLRLPLSQHALSLCVIGMVSIQRFRSSPSRSPSNTSPIMFSRRVFSAVAGQALRPQSNPILSSRFAPLQKSFLSTETRSAIDKAVGSAPVVLFMKGTPETPQCGFSRASIQILGLQGVNPQKFTAFNVLEDEELRSGIKEYSDWPTVPQLYVEKEFVGGTDIMMSMHQDGSLAKLLEEKGHTLCTINFAVNPARAVYTAASPIVKERECYHRWWLAASPHVCPSGGRRSRDALALQEDRRLDFTSCPDTAFISSTVFAVARLTAAIFTLHYQNCSMKRSNHPAQAASEAGDFERDLQGHKRGVKRQNSTVFIGSLFDGSRATRRKVDEQQQYIEAEGKGEPSFQRHSTLRRQAEKHPCYRRFLERYKEGVHNAGEQFIDPVFDELVGRINGLDVHGKPLGLHGTISETDMKEADRLAAALSTPFEGEVIHVGIKHGNGTVERRQVNLSDNLKKSEANFEKHKKTYNERFETYHEVCHSIDALLAELSDANNADIQRAEAELNAELAEIDRSKRTHQEQSLRELSDVHAKNKAESDAMARKMQDFLIALQ</sequence>
<dbReference type="GO" id="GO:0015036">
    <property type="term" value="F:disulfide oxidoreductase activity"/>
    <property type="evidence" value="ECO:0007669"/>
    <property type="project" value="UniProtKB-ARBA"/>
</dbReference>
<dbReference type="PANTHER" id="PTHR10293:SF16">
    <property type="entry name" value="GLUTAREDOXIN-RELATED PROTEIN 5, MITOCHONDRIAL"/>
    <property type="match status" value="1"/>
</dbReference>
<dbReference type="PANTHER" id="PTHR10293">
    <property type="entry name" value="GLUTAREDOXIN FAMILY MEMBER"/>
    <property type="match status" value="1"/>
</dbReference>
<dbReference type="SUPFAM" id="SSF52833">
    <property type="entry name" value="Thioredoxin-like"/>
    <property type="match status" value="1"/>
</dbReference>
<dbReference type="GO" id="GO:0051537">
    <property type="term" value="F:2 iron, 2 sulfur cluster binding"/>
    <property type="evidence" value="ECO:0007669"/>
    <property type="project" value="UniProtKB-KW"/>
</dbReference>
<evidence type="ECO:0000256" key="4">
    <source>
        <dbReference type="ARBA" id="ARBA00023014"/>
    </source>
</evidence>
<keyword evidence="4" id="KW-0411">Iron-sulfur</keyword>
<keyword evidence="3" id="KW-0408">Iron</keyword>
<dbReference type="InterPro" id="IPR036249">
    <property type="entry name" value="Thioredoxin-like_sf"/>
</dbReference>
<evidence type="ECO:0000256" key="5">
    <source>
        <dbReference type="ARBA" id="ARBA00023284"/>
    </source>
</evidence>
<feature type="coiled-coil region" evidence="7">
    <location>
        <begin position="505"/>
        <end position="534"/>
    </location>
</feature>
<evidence type="ECO:0000256" key="1">
    <source>
        <dbReference type="ARBA" id="ARBA00022714"/>
    </source>
</evidence>
<evidence type="ECO:0000313" key="10">
    <source>
        <dbReference type="Proteomes" id="UP000281468"/>
    </source>
</evidence>
<dbReference type="Proteomes" id="UP000281468">
    <property type="component" value="Unassembled WGS sequence"/>
</dbReference>
<evidence type="ECO:0000256" key="2">
    <source>
        <dbReference type="ARBA" id="ARBA00022723"/>
    </source>
</evidence>
<dbReference type="FunFam" id="3.40.30.10:FF:000005">
    <property type="entry name" value="Glutaredoxin 5"/>
    <property type="match status" value="1"/>
</dbReference>